<comment type="catalytic activity">
    <reaction evidence="8">
        <text>a 2'-deoxyadenosine in DNA + S-adenosyl-L-methionine = an N(6)-methyl-2'-deoxyadenosine in DNA + S-adenosyl-L-homocysteine + H(+)</text>
        <dbReference type="Rhea" id="RHEA:15197"/>
        <dbReference type="Rhea" id="RHEA-COMP:12418"/>
        <dbReference type="Rhea" id="RHEA-COMP:12419"/>
        <dbReference type="ChEBI" id="CHEBI:15378"/>
        <dbReference type="ChEBI" id="CHEBI:57856"/>
        <dbReference type="ChEBI" id="CHEBI:59789"/>
        <dbReference type="ChEBI" id="CHEBI:90615"/>
        <dbReference type="ChEBI" id="CHEBI:90616"/>
        <dbReference type="EC" id="2.1.1.72"/>
    </reaction>
</comment>
<name>A0A377J449_9HELI</name>
<sequence length="569" mass="64307">MQNLLKCFEYLKPYHIDMLDAIAVMMELFTLQSKTPESITTILKLDKPKASAMLLQKLREIIEPELFIEPNPKINPRKILKLLASTPISHSIIEQFLHTITQKKTTNKLYFYSTPYEINQLLVGILDIQAGESIYNPCYGMGSVFLSLSHIAPHITLYGEELDPKLSLIARLIANLSKLDSSNLYVNDILASPIFRQGTSYKKFDKILCNPPLNAHLGTELLKDDERFSTAGNLIKTYPELVFLLHSLAHLGQKGVFIVRNQTLMKSSLEKRLRDKLCEDEMIEAIIELPKNIFPHQSYDFSLLVISSSNKQILHIDASSEHFYTKDGKYNRLINTQEILQLYRTKDKSPYSSLTPIASINPQDLRAHSYVKDSHARVKATPVKSTTQSLETLGVEIFRGQRIYGTQKDEEIEFFDIGIADFAPCGYTESFQTKKQLGNKSKIHKYQVRSYDILLSLRGITPKLTILGDITHTSVVNAGIIVLRAPSKAIAQGLYCYLFSQSGEQALAHLYKTSADGTISTENLAKLPIPSTYLHNTKDTLQKLNALRDQLYATHAQIHAIKARPYAKS</sequence>
<keyword evidence="6" id="KW-0680">Restriction system</keyword>
<evidence type="ECO:0000256" key="3">
    <source>
        <dbReference type="ARBA" id="ARBA00022603"/>
    </source>
</evidence>
<keyword evidence="5" id="KW-0949">S-adenosyl-L-methionine</keyword>
<dbReference type="InterPro" id="IPR051537">
    <property type="entry name" value="DNA_Adenine_Mtase"/>
</dbReference>
<dbReference type="GO" id="GO:0003677">
    <property type="term" value="F:DNA binding"/>
    <property type="evidence" value="ECO:0007669"/>
    <property type="project" value="UniProtKB-KW"/>
</dbReference>
<dbReference type="EMBL" id="UGHV01000001">
    <property type="protein sequence ID" value="STO97034.1"/>
    <property type="molecule type" value="Genomic_DNA"/>
</dbReference>
<keyword evidence="4" id="KW-0808">Transferase</keyword>
<dbReference type="AlphaFoldDB" id="A0A377J449"/>
<evidence type="ECO:0000313" key="11">
    <source>
        <dbReference type="Proteomes" id="UP000254841"/>
    </source>
</evidence>
<dbReference type="PANTHER" id="PTHR42933">
    <property type="entry name" value="SLR6095 PROTEIN"/>
    <property type="match status" value="1"/>
</dbReference>
<dbReference type="GO" id="GO:0008170">
    <property type="term" value="F:N-methyltransferase activity"/>
    <property type="evidence" value="ECO:0007669"/>
    <property type="project" value="InterPro"/>
</dbReference>
<dbReference type="SUPFAM" id="SSF53335">
    <property type="entry name" value="S-adenosyl-L-methionine-dependent methyltransferases"/>
    <property type="match status" value="1"/>
</dbReference>
<evidence type="ECO:0000259" key="9">
    <source>
        <dbReference type="Pfam" id="PF02384"/>
    </source>
</evidence>
<gene>
    <name evidence="10" type="ORF">NCTC12410_00853</name>
</gene>
<dbReference type="GO" id="GO:0009007">
    <property type="term" value="F:site-specific DNA-methyltransferase (adenine-specific) activity"/>
    <property type="evidence" value="ECO:0007669"/>
    <property type="project" value="UniProtKB-EC"/>
</dbReference>
<organism evidence="10 11">
    <name type="scientific">Helicobacter canis</name>
    <dbReference type="NCBI Taxonomy" id="29419"/>
    <lineage>
        <taxon>Bacteria</taxon>
        <taxon>Pseudomonadati</taxon>
        <taxon>Campylobacterota</taxon>
        <taxon>Epsilonproteobacteria</taxon>
        <taxon>Campylobacterales</taxon>
        <taxon>Helicobacteraceae</taxon>
        <taxon>Helicobacter</taxon>
    </lineage>
</organism>
<dbReference type="InterPro" id="IPR044946">
    <property type="entry name" value="Restrct_endonuc_typeI_TRD_sf"/>
</dbReference>
<dbReference type="RefSeq" id="WP_115011309.1">
    <property type="nucleotide sequence ID" value="NZ_UGHV01000001.1"/>
</dbReference>
<dbReference type="Gene3D" id="3.90.220.20">
    <property type="entry name" value="DNA methylase specificity domains"/>
    <property type="match status" value="1"/>
</dbReference>
<accession>A0A377J449</accession>
<dbReference type="SUPFAM" id="SSF116734">
    <property type="entry name" value="DNA methylase specificity domain"/>
    <property type="match status" value="1"/>
</dbReference>
<dbReference type="Pfam" id="PF02384">
    <property type="entry name" value="N6_Mtase"/>
    <property type="match status" value="1"/>
</dbReference>
<dbReference type="GO" id="GO:0009307">
    <property type="term" value="P:DNA restriction-modification system"/>
    <property type="evidence" value="ECO:0007669"/>
    <property type="project" value="UniProtKB-KW"/>
</dbReference>
<dbReference type="PANTHER" id="PTHR42933:SF3">
    <property type="entry name" value="TYPE I RESTRICTION ENZYME MJAVIII METHYLASE SUBUNIT"/>
    <property type="match status" value="1"/>
</dbReference>
<protein>
    <recommendedName>
        <fullName evidence="2">site-specific DNA-methyltransferase (adenine-specific)</fullName>
        <ecNumber evidence="2">2.1.1.72</ecNumber>
    </recommendedName>
</protein>
<comment type="similarity">
    <text evidence="1">Belongs to the N(4)/N(6)-methyltransferase family.</text>
</comment>
<reference evidence="10 11" key="1">
    <citation type="submission" date="2018-06" db="EMBL/GenBank/DDBJ databases">
        <authorList>
            <consortium name="Pathogen Informatics"/>
            <person name="Doyle S."/>
        </authorList>
    </citation>
    <scope>NUCLEOTIDE SEQUENCE [LARGE SCALE GENOMIC DNA]</scope>
    <source>
        <strain evidence="10 11">NCTC12410</strain>
    </source>
</reference>
<evidence type="ECO:0000256" key="5">
    <source>
        <dbReference type="ARBA" id="ARBA00022691"/>
    </source>
</evidence>
<dbReference type="InterPro" id="IPR003356">
    <property type="entry name" value="DNA_methylase_A-5"/>
</dbReference>
<evidence type="ECO:0000256" key="6">
    <source>
        <dbReference type="ARBA" id="ARBA00022747"/>
    </source>
</evidence>
<evidence type="ECO:0000256" key="8">
    <source>
        <dbReference type="ARBA" id="ARBA00047942"/>
    </source>
</evidence>
<proteinExistence type="inferred from homology"/>
<evidence type="ECO:0000256" key="7">
    <source>
        <dbReference type="ARBA" id="ARBA00023125"/>
    </source>
</evidence>
<dbReference type="Gene3D" id="3.40.50.150">
    <property type="entry name" value="Vaccinia Virus protein VP39"/>
    <property type="match status" value="1"/>
</dbReference>
<evidence type="ECO:0000256" key="4">
    <source>
        <dbReference type="ARBA" id="ARBA00022679"/>
    </source>
</evidence>
<dbReference type="Proteomes" id="UP000254841">
    <property type="component" value="Unassembled WGS sequence"/>
</dbReference>
<dbReference type="EC" id="2.1.1.72" evidence="2"/>
<keyword evidence="7" id="KW-0238">DNA-binding</keyword>
<keyword evidence="3" id="KW-0489">Methyltransferase</keyword>
<evidence type="ECO:0000256" key="1">
    <source>
        <dbReference type="ARBA" id="ARBA00006594"/>
    </source>
</evidence>
<dbReference type="InterPro" id="IPR029063">
    <property type="entry name" value="SAM-dependent_MTases_sf"/>
</dbReference>
<feature type="domain" description="DNA methylase adenine-specific" evidence="9">
    <location>
        <begin position="92"/>
        <end position="365"/>
    </location>
</feature>
<evidence type="ECO:0000313" key="10">
    <source>
        <dbReference type="EMBL" id="STO97034.1"/>
    </source>
</evidence>
<evidence type="ECO:0000256" key="2">
    <source>
        <dbReference type="ARBA" id="ARBA00011900"/>
    </source>
</evidence>
<dbReference type="OrthoDB" id="5366216at2"/>
<dbReference type="GO" id="GO:0032259">
    <property type="term" value="P:methylation"/>
    <property type="evidence" value="ECO:0007669"/>
    <property type="project" value="UniProtKB-KW"/>
</dbReference>